<gene>
    <name evidence="2" type="ORF">VVAX_04053</name>
</gene>
<accession>A0A679JB12</accession>
<name>A0A679JB12_VARPD</name>
<evidence type="ECO:0000313" key="2">
    <source>
        <dbReference type="EMBL" id="CAA2107072.1"/>
    </source>
</evidence>
<dbReference type="GO" id="GO:0050135">
    <property type="term" value="F:NADP+ nucleosidase activity"/>
    <property type="evidence" value="ECO:0007669"/>
    <property type="project" value="InterPro"/>
</dbReference>
<reference evidence="2" key="1">
    <citation type="submission" date="2019-12" db="EMBL/GenBank/DDBJ databases">
        <authorList>
            <person name="Cremers G."/>
        </authorList>
    </citation>
    <scope>NUCLEOTIDE SEQUENCE</scope>
    <source>
        <strain evidence="2">Vvax</strain>
    </source>
</reference>
<dbReference type="Pfam" id="PF10137">
    <property type="entry name" value="CAP12-PCTIR_TIR"/>
    <property type="match status" value="1"/>
</dbReference>
<evidence type="ECO:0000259" key="1">
    <source>
        <dbReference type="Pfam" id="PF10137"/>
    </source>
</evidence>
<organism evidence="2">
    <name type="scientific">Variovorax paradoxus</name>
    <dbReference type="NCBI Taxonomy" id="34073"/>
    <lineage>
        <taxon>Bacteria</taxon>
        <taxon>Pseudomonadati</taxon>
        <taxon>Pseudomonadota</taxon>
        <taxon>Betaproteobacteria</taxon>
        <taxon>Burkholderiales</taxon>
        <taxon>Comamonadaceae</taxon>
        <taxon>Variovorax</taxon>
    </lineage>
</organism>
<sequence>MQGATVALAKLAAILGAVRSALSENASRLSNPNAIELRQSFYPEHFRNYFYRADEQLDVLRAVAPDFFDDFPPLLQQPSQKLINDHVVYSRAQMTRLARDIEQVLEIRANSQHAHSSALESPNRVFITHGHAKDWLEVQAYIERDLALQTLELSQEASTGNTIIEKLEANAARCNSAVIVMSGDDVDQGGQVRARENVMHEIGFFHGKYGRANVILLHQDGVSVPTNLSGIVYVPYPKGYVSAGFAVMARELKATYTR</sequence>
<feature type="domain" description="CD-NTase-associated protein 12/Pycsar effector protein TIR" evidence="1">
    <location>
        <begin position="124"/>
        <end position="236"/>
    </location>
</feature>
<dbReference type="InterPro" id="IPR019302">
    <property type="entry name" value="CAP12/PCTIR_TIR_dom"/>
</dbReference>
<proteinExistence type="predicted"/>
<dbReference type="RefSeq" id="WP_339091600.1">
    <property type="nucleotide sequence ID" value="NZ_LR743507.1"/>
</dbReference>
<dbReference type="AlphaFoldDB" id="A0A679JB12"/>
<protein>
    <recommendedName>
        <fullName evidence="1">CD-NTase-associated protein 12/Pycsar effector protein TIR domain-containing protein</fullName>
    </recommendedName>
</protein>
<dbReference type="EMBL" id="LR743507">
    <property type="protein sequence ID" value="CAA2107072.1"/>
    <property type="molecule type" value="Genomic_DNA"/>
</dbReference>